<feature type="coiled-coil region" evidence="4">
    <location>
        <begin position="408"/>
        <end position="442"/>
    </location>
</feature>
<evidence type="ECO:0000259" key="5">
    <source>
        <dbReference type="SMART" id="SM00547"/>
    </source>
</evidence>
<dbReference type="GO" id="GO:0008270">
    <property type="term" value="F:zinc ion binding"/>
    <property type="evidence" value="ECO:0007669"/>
    <property type="project" value="UniProtKB-KW"/>
</dbReference>
<dbReference type="VEuPathDB" id="TriTrypDB:TcCL_ESM04571"/>
<feature type="domain" description="RanBP2-type" evidence="5">
    <location>
        <begin position="546"/>
        <end position="570"/>
    </location>
</feature>
<dbReference type="InterPro" id="IPR001876">
    <property type="entry name" value="Znf_RanBP2"/>
</dbReference>
<dbReference type="VEuPathDB" id="TriTrypDB:BCY84_19045"/>
<dbReference type="Gene3D" id="2.30.30.380">
    <property type="entry name" value="Zn-finger domain of Sec23/24"/>
    <property type="match status" value="1"/>
</dbReference>
<evidence type="ECO:0000256" key="4">
    <source>
        <dbReference type="SAM" id="Coils"/>
    </source>
</evidence>
<keyword evidence="4" id="KW-0175">Coiled coil</keyword>
<dbReference type="VEuPathDB" id="TriTrypDB:TcCLB.506265.120"/>
<name>A0A2V2VHR7_TRYCR</name>
<dbReference type="AlphaFoldDB" id="A0A2V2VHR7"/>
<keyword evidence="2" id="KW-0863">Zinc-finger</keyword>
<dbReference type="SMART" id="SM00547">
    <property type="entry name" value="ZnF_RBZ"/>
    <property type="match status" value="1"/>
</dbReference>
<feature type="coiled-coil region" evidence="4">
    <location>
        <begin position="20"/>
        <end position="367"/>
    </location>
</feature>
<dbReference type="EMBL" id="PRFA01000020">
    <property type="protein sequence ID" value="PWU95851.1"/>
    <property type="molecule type" value="Genomic_DNA"/>
</dbReference>
<reference evidence="6 7" key="1">
    <citation type="journal article" date="2018" name="Microb. Genom.">
        <title>Expanding an expanded genome: long-read sequencing of Trypanosoma cruzi.</title>
        <authorList>
            <person name="Berna L."/>
            <person name="Rodriguez M."/>
            <person name="Chiribao M.L."/>
            <person name="Parodi-Talice A."/>
            <person name="Pita S."/>
            <person name="Rijo G."/>
            <person name="Alvarez-Valin F."/>
            <person name="Robello C."/>
        </authorList>
    </citation>
    <scope>NUCLEOTIDE SEQUENCE [LARGE SCALE GENOMIC DNA]</scope>
    <source>
        <strain evidence="6 7">Dm28c</strain>
    </source>
</reference>
<dbReference type="Proteomes" id="UP000246121">
    <property type="component" value="Unassembled WGS sequence"/>
</dbReference>
<protein>
    <recommendedName>
        <fullName evidence="5">RanBP2-type domain-containing protein</fullName>
    </recommendedName>
</protein>
<accession>A0A2V2VHR7</accession>
<evidence type="ECO:0000256" key="2">
    <source>
        <dbReference type="ARBA" id="ARBA00022771"/>
    </source>
</evidence>
<keyword evidence="1" id="KW-0479">Metal-binding</keyword>
<evidence type="ECO:0000313" key="7">
    <source>
        <dbReference type="Proteomes" id="UP000246121"/>
    </source>
</evidence>
<evidence type="ECO:0000256" key="3">
    <source>
        <dbReference type="ARBA" id="ARBA00022833"/>
    </source>
</evidence>
<keyword evidence="3" id="KW-0862">Zinc</keyword>
<dbReference type="VEuPathDB" id="TriTrypDB:TcBrA4_0122410"/>
<proteinExistence type="predicted"/>
<dbReference type="VEuPathDB" id="TriTrypDB:C4B63_20g44"/>
<dbReference type="VEuPathDB" id="TriTrypDB:C3747_25g163"/>
<dbReference type="VEuPathDB" id="TriTrypDB:TcG_01952"/>
<dbReference type="VEuPathDB" id="TriTrypDB:ECC02_007114"/>
<dbReference type="VEuPathDB" id="TriTrypDB:Tc_MARK_2631"/>
<evidence type="ECO:0000256" key="1">
    <source>
        <dbReference type="ARBA" id="ARBA00022723"/>
    </source>
</evidence>
<comment type="caution">
    <text evidence="6">The sequence shown here is derived from an EMBL/GenBank/DDBJ whole genome shotgun (WGS) entry which is preliminary data.</text>
</comment>
<evidence type="ECO:0000313" key="6">
    <source>
        <dbReference type="EMBL" id="PWU95851.1"/>
    </source>
</evidence>
<dbReference type="VEuPathDB" id="TriTrypDB:TCDM_03548"/>
<dbReference type="VEuPathDB" id="TriTrypDB:TcCLB.506435.140"/>
<sequence length="571" mass="65234">MSNDPSDAAIICATSDKTYMEEIILQNEALLLEVEQLRSVVKGKGLDQLQQLRGENERLQQLLKLSESQLAERTHQLEVLESAYNRFDGVHSAIHELTEQQKALSEMKERCISLEVHNTALKTELVKTSESEEELRKALQETERSRHVLEEEVNKLRASVTETKSRLENVENLKCSAEEALEGAKASIAKLQAHSEDLEEKNEALKRRLRDAEQEACEESRIRNGKHTLIEKELEDLRAKKAIGENRLMEAERVQARLQEELRLAREALAAKEHDTSRTLLQQRDQEERKLKVEFGNLQRALEERERLLRQQVEQNIRLKEELTMLSAEKDILMRRKQGEPVDVLQLQNRLKELSDETSKKEALQQRFQEMLKSSTATNSDIKHLFAQMLDYQERRDEEMRTMIAIERIKTEDMKNMYELNLEKLRAEQKSLVYEIQTLKSEGDASVTRRIAPAEAEISYEGTQHGAVAVGNSLMPQANASPPMFVGPTERVHPVARVGGSDVGGTSGCIEHDLWQRSLTRADRAQTTAIKYEPAQLRFPHEERLSLLACPRCTFLNQPGTAKCEVCGASL</sequence>
<gene>
    <name evidence="6" type="ORF">C4B63_20g44</name>
</gene>
<dbReference type="VEuPathDB" id="TriTrypDB:TCSYLVIO_003934"/>
<organism evidence="6 7">
    <name type="scientific">Trypanosoma cruzi</name>
    <dbReference type="NCBI Taxonomy" id="5693"/>
    <lineage>
        <taxon>Eukaryota</taxon>
        <taxon>Discoba</taxon>
        <taxon>Euglenozoa</taxon>
        <taxon>Kinetoplastea</taxon>
        <taxon>Metakinetoplastina</taxon>
        <taxon>Trypanosomatida</taxon>
        <taxon>Trypanosomatidae</taxon>
        <taxon>Trypanosoma</taxon>
        <taxon>Schizotrypanum</taxon>
    </lineage>
</organism>